<dbReference type="AlphaFoldDB" id="A0A225UZ50"/>
<comment type="caution">
    <text evidence="2">The sequence shown here is derived from an EMBL/GenBank/DDBJ whole genome shotgun (WGS) entry which is preliminary data.</text>
</comment>
<organism evidence="2 3">
    <name type="scientific">Phytophthora megakarya</name>
    <dbReference type="NCBI Taxonomy" id="4795"/>
    <lineage>
        <taxon>Eukaryota</taxon>
        <taxon>Sar</taxon>
        <taxon>Stramenopiles</taxon>
        <taxon>Oomycota</taxon>
        <taxon>Peronosporomycetes</taxon>
        <taxon>Peronosporales</taxon>
        <taxon>Peronosporaceae</taxon>
        <taxon>Phytophthora</taxon>
    </lineage>
</organism>
<evidence type="ECO:0000313" key="3">
    <source>
        <dbReference type="Proteomes" id="UP000198211"/>
    </source>
</evidence>
<sequence>MRLHEAVWVYAEQHGNDYAREYATLRKILSRYSVVEQKRLMLLTPDDSFPEGSNGILDGRNRYGQTKKKATRHPRSAATSNPAVEMKSPNSNFQSKFHAARAKLQTAKSKYHSVMMTENLLSLNTGYNQGNMSGVIHSIVGGVQHAILYARSNDKVSNPDDAYAAVATHVSDVLASAIGISRFEPEPLSSDELPSAKFAKARIDKAFGHYQLSRREAEQLSGGIDFDLPSEALLESTHSYFGDMHLPAEK</sequence>
<dbReference type="OrthoDB" id="129179at2759"/>
<evidence type="ECO:0000313" key="2">
    <source>
        <dbReference type="EMBL" id="OWY98203.1"/>
    </source>
</evidence>
<name>A0A225UZ50_9STRA</name>
<gene>
    <name evidence="2" type="ORF">PHMEG_00031086</name>
</gene>
<feature type="compositionally biased region" description="Basic residues" evidence="1">
    <location>
        <begin position="65"/>
        <end position="75"/>
    </location>
</feature>
<evidence type="ECO:0000256" key="1">
    <source>
        <dbReference type="SAM" id="MobiDB-lite"/>
    </source>
</evidence>
<accession>A0A225UZ50</accession>
<dbReference type="EMBL" id="NBNE01009632">
    <property type="protein sequence ID" value="OWY98203.1"/>
    <property type="molecule type" value="Genomic_DNA"/>
</dbReference>
<keyword evidence="3" id="KW-1185">Reference proteome</keyword>
<feature type="region of interest" description="Disordered" evidence="1">
    <location>
        <begin position="53"/>
        <end position="90"/>
    </location>
</feature>
<dbReference type="Proteomes" id="UP000198211">
    <property type="component" value="Unassembled WGS sequence"/>
</dbReference>
<reference evidence="3" key="1">
    <citation type="submission" date="2017-03" db="EMBL/GenBank/DDBJ databases">
        <title>Phytopthora megakarya and P. palmivora, two closely related causual agents of cacao black pod achieved similar genome size and gene model numbers by different mechanisms.</title>
        <authorList>
            <person name="Ali S."/>
            <person name="Shao J."/>
            <person name="Larry D.J."/>
            <person name="Kronmiller B."/>
            <person name="Shen D."/>
            <person name="Strem M.D."/>
            <person name="Melnick R.L."/>
            <person name="Guiltinan M.J."/>
            <person name="Tyler B.M."/>
            <person name="Meinhardt L.W."/>
            <person name="Bailey B.A."/>
        </authorList>
    </citation>
    <scope>NUCLEOTIDE SEQUENCE [LARGE SCALE GENOMIC DNA]</scope>
    <source>
        <strain evidence="3">zdho120</strain>
    </source>
</reference>
<protein>
    <submittedName>
        <fullName evidence="2">Cleavage induced protein</fullName>
    </submittedName>
</protein>
<proteinExistence type="predicted"/>
<feature type="compositionally biased region" description="Polar residues" evidence="1">
    <location>
        <begin position="77"/>
        <end position="90"/>
    </location>
</feature>